<dbReference type="AlphaFoldDB" id="X1MLC1"/>
<organism evidence="1">
    <name type="scientific">marine sediment metagenome</name>
    <dbReference type="NCBI Taxonomy" id="412755"/>
    <lineage>
        <taxon>unclassified sequences</taxon>
        <taxon>metagenomes</taxon>
        <taxon>ecological metagenomes</taxon>
    </lineage>
</organism>
<gene>
    <name evidence="1" type="ORF">S06H3_36702</name>
</gene>
<dbReference type="InterPro" id="IPR001646">
    <property type="entry name" value="5peptide_repeat"/>
</dbReference>
<dbReference type="PANTHER" id="PTHR14136:SF17">
    <property type="entry name" value="BTB_POZ DOMAIN-CONTAINING PROTEIN KCTD9"/>
    <property type="match status" value="1"/>
</dbReference>
<feature type="non-terminal residue" evidence="1">
    <location>
        <position position="271"/>
    </location>
</feature>
<dbReference type="Pfam" id="PF00805">
    <property type="entry name" value="Pentapeptide"/>
    <property type="match status" value="3"/>
</dbReference>
<dbReference type="Gene3D" id="2.160.20.80">
    <property type="entry name" value="E3 ubiquitin-protein ligase SopA"/>
    <property type="match status" value="1"/>
</dbReference>
<accession>X1MLC1</accession>
<reference evidence="1" key="1">
    <citation type="journal article" date="2014" name="Front. Microbiol.">
        <title>High frequency of phylogenetically diverse reductive dehalogenase-homologous genes in deep subseafloor sedimentary metagenomes.</title>
        <authorList>
            <person name="Kawai M."/>
            <person name="Futagami T."/>
            <person name="Toyoda A."/>
            <person name="Takaki Y."/>
            <person name="Nishi S."/>
            <person name="Hori S."/>
            <person name="Arai W."/>
            <person name="Tsubouchi T."/>
            <person name="Morono Y."/>
            <person name="Uchiyama I."/>
            <person name="Ito T."/>
            <person name="Fujiyama A."/>
            <person name="Inagaki F."/>
            <person name="Takami H."/>
        </authorList>
    </citation>
    <scope>NUCLEOTIDE SEQUENCE</scope>
    <source>
        <strain evidence="1">Expedition CK06-06</strain>
    </source>
</reference>
<comment type="caution">
    <text evidence="1">The sequence shown here is derived from an EMBL/GenBank/DDBJ whole genome shotgun (WGS) entry which is preliminary data.</text>
</comment>
<evidence type="ECO:0000313" key="1">
    <source>
        <dbReference type="EMBL" id="GAI18876.1"/>
    </source>
</evidence>
<dbReference type="InterPro" id="IPR051082">
    <property type="entry name" value="Pentapeptide-BTB/POZ_domain"/>
</dbReference>
<dbReference type="EMBL" id="BARV01022252">
    <property type="protein sequence ID" value="GAI18876.1"/>
    <property type="molecule type" value="Genomic_DNA"/>
</dbReference>
<dbReference type="PANTHER" id="PTHR14136">
    <property type="entry name" value="BTB_POZ DOMAIN-CONTAINING PROTEIN KCTD9"/>
    <property type="match status" value="1"/>
</dbReference>
<name>X1MLC1_9ZZZZ</name>
<sequence length="271" mass="30650">NGGDARRLDLSDKWFEAGINLQNLPLEGINLQNGIFPAHIEGIRSIGARFDGSSMLGANLRNARLQDASFGMYGSKPTAMQGVDLKGAHLENANFQGADLTGAQFQGVPIIPSDPSQAAQFQWKLWEILPARLEETDFRYAVLTLAQFKGCYFYGTKLEGAFIRGADIFEAHLDEADWGSYIIGEESKKEELHFAEGIYRRLKQWYTNAGISDTAAKFYYREKEANRKALKWCSKSSFRHRLASEIIRGLFGYGERWWNVIYWIAALVLLF</sequence>
<dbReference type="SUPFAM" id="SSF141571">
    <property type="entry name" value="Pentapeptide repeat-like"/>
    <property type="match status" value="1"/>
</dbReference>
<proteinExistence type="predicted"/>
<feature type="non-terminal residue" evidence="1">
    <location>
        <position position="1"/>
    </location>
</feature>
<protein>
    <recommendedName>
        <fullName evidence="2">Pentapeptide repeat-containing protein</fullName>
    </recommendedName>
</protein>
<evidence type="ECO:0008006" key="2">
    <source>
        <dbReference type="Google" id="ProtNLM"/>
    </source>
</evidence>